<dbReference type="InterPro" id="IPR011098">
    <property type="entry name" value="G5_dom"/>
</dbReference>
<accession>A0ABP9A182</accession>
<evidence type="ECO:0000256" key="2">
    <source>
        <dbReference type="ARBA" id="ARBA00022729"/>
    </source>
</evidence>
<evidence type="ECO:0000256" key="4">
    <source>
        <dbReference type="SAM" id="MobiDB-lite"/>
    </source>
</evidence>
<dbReference type="SMART" id="SM01208">
    <property type="entry name" value="G5"/>
    <property type="match status" value="1"/>
</dbReference>
<comment type="similarity">
    <text evidence="1">Belongs to the transglycosylase family. Rpf subfamily.</text>
</comment>
<dbReference type="Pfam" id="PF06737">
    <property type="entry name" value="Transglycosylas"/>
    <property type="match status" value="1"/>
</dbReference>
<dbReference type="Pfam" id="PF03990">
    <property type="entry name" value="DUF348"/>
    <property type="match status" value="3"/>
</dbReference>
<dbReference type="SUPFAM" id="SSF53955">
    <property type="entry name" value="Lysozyme-like"/>
    <property type="match status" value="1"/>
</dbReference>
<comment type="caution">
    <text evidence="6">The sequence shown here is derived from an EMBL/GenBank/DDBJ whole genome shotgun (WGS) entry which is preliminary data.</text>
</comment>
<feature type="domain" description="G5" evidence="5">
    <location>
        <begin position="355"/>
        <end position="436"/>
    </location>
</feature>
<dbReference type="InterPro" id="IPR007137">
    <property type="entry name" value="DUF348"/>
</dbReference>
<reference evidence="7" key="1">
    <citation type="journal article" date="2019" name="Int. J. Syst. Evol. Microbiol.">
        <title>The Global Catalogue of Microorganisms (GCM) 10K type strain sequencing project: providing services to taxonomists for standard genome sequencing and annotation.</title>
        <authorList>
            <consortium name="The Broad Institute Genomics Platform"/>
            <consortium name="The Broad Institute Genome Sequencing Center for Infectious Disease"/>
            <person name="Wu L."/>
            <person name="Ma J."/>
        </authorList>
    </citation>
    <scope>NUCLEOTIDE SEQUENCE [LARGE SCALE GENOMIC DNA]</scope>
    <source>
        <strain evidence="7">JCM 17979</strain>
    </source>
</reference>
<evidence type="ECO:0000313" key="7">
    <source>
        <dbReference type="Proteomes" id="UP001500928"/>
    </source>
</evidence>
<organism evidence="6 7">
    <name type="scientific">Actinomycetospora chlora</name>
    <dbReference type="NCBI Taxonomy" id="663608"/>
    <lineage>
        <taxon>Bacteria</taxon>
        <taxon>Bacillati</taxon>
        <taxon>Actinomycetota</taxon>
        <taxon>Actinomycetes</taxon>
        <taxon>Pseudonocardiales</taxon>
        <taxon>Pseudonocardiaceae</taxon>
        <taxon>Actinomycetospora</taxon>
    </lineage>
</organism>
<evidence type="ECO:0000256" key="3">
    <source>
        <dbReference type="ARBA" id="ARBA00022801"/>
    </source>
</evidence>
<feature type="compositionally biased region" description="Basic and acidic residues" evidence="4">
    <location>
        <begin position="152"/>
        <end position="162"/>
    </location>
</feature>
<evidence type="ECO:0000256" key="1">
    <source>
        <dbReference type="ARBA" id="ARBA00010830"/>
    </source>
</evidence>
<dbReference type="InterPro" id="IPR023346">
    <property type="entry name" value="Lysozyme-like_dom_sf"/>
</dbReference>
<dbReference type="InterPro" id="IPR010618">
    <property type="entry name" value="RPF"/>
</dbReference>
<evidence type="ECO:0000259" key="5">
    <source>
        <dbReference type="PROSITE" id="PS51109"/>
    </source>
</evidence>
<dbReference type="Proteomes" id="UP001500928">
    <property type="component" value="Unassembled WGS sequence"/>
</dbReference>
<dbReference type="Pfam" id="PF07501">
    <property type="entry name" value="G5"/>
    <property type="match status" value="1"/>
</dbReference>
<sequence length="523" mass="54510">MSADTTTRGRVDTETDTAGLPITGDGWYGTDDTYGSYGGSYGEAWYGRDGHQGQAYGHDYGYDAAHEFGYDSAYGARGGDAPGWFDDITGPLPVARATAADTAVDGSVEAPSGALDLGDLDEWNDLESFTGEQEADGDLREAAPAGLTGFDDPQRLATDPKRRSNAVKGGVAVALLAVAAGGSTAVALDKQVTVTVDGVDQVVHTYSSDVAGALDSGDIPIGPADQIAPGPNAEVHDGDHLVINRSRDVALMVDGRPQTITTTARTVADALAQLGLPSDGLVTSAPMNANIPVNGMNLDVRVPKSVTIVDGGGAPRQISTTAVNPAELLAQNGMAGLSPTDTVAGDIVNGSTITVTRNTVTQVTETRPVAPPMRTVDDPDLEQGETRVEEPGQAGEEVVTWSVNATNGAETGRTQVGQSQVTRQPVGGVVHRGTKPKNEAPSVANGSKWDRIAQCEATGDWSINTGNGYYGGLQFDRQTWRAYGGTQYAALPHEATREEQIAVAERVRDDRGGYGAWPVCGRK</sequence>
<dbReference type="Gene3D" id="1.10.530.10">
    <property type="match status" value="1"/>
</dbReference>
<name>A0ABP9A182_9PSEU</name>
<dbReference type="Gene3D" id="2.20.230.10">
    <property type="entry name" value="Resuscitation-promoting factor rpfb"/>
    <property type="match status" value="1"/>
</dbReference>
<proteinExistence type="inferred from homology"/>
<feature type="region of interest" description="Disordered" evidence="4">
    <location>
        <begin position="143"/>
        <end position="163"/>
    </location>
</feature>
<protein>
    <recommendedName>
        <fullName evidence="5">G5 domain-containing protein</fullName>
    </recommendedName>
</protein>
<keyword evidence="7" id="KW-1185">Reference proteome</keyword>
<dbReference type="CDD" id="cd13925">
    <property type="entry name" value="RPF"/>
    <property type="match status" value="1"/>
</dbReference>
<gene>
    <name evidence="6" type="ORF">GCM10023200_00320</name>
</gene>
<keyword evidence="3" id="KW-0378">Hydrolase</keyword>
<evidence type="ECO:0000313" key="6">
    <source>
        <dbReference type="EMBL" id="GAA4771950.1"/>
    </source>
</evidence>
<dbReference type="EMBL" id="BAABHO010000001">
    <property type="protein sequence ID" value="GAA4771950.1"/>
    <property type="molecule type" value="Genomic_DNA"/>
</dbReference>
<dbReference type="PROSITE" id="PS51109">
    <property type="entry name" value="G5"/>
    <property type="match status" value="1"/>
</dbReference>
<keyword evidence="2" id="KW-0732">Signal</keyword>
<dbReference type="RefSeq" id="WP_345410096.1">
    <property type="nucleotide sequence ID" value="NZ_BAABHO010000001.1"/>
</dbReference>